<feature type="region of interest" description="Disordered" evidence="1">
    <location>
        <begin position="312"/>
        <end position="370"/>
    </location>
</feature>
<dbReference type="VEuPathDB" id="FungiDB:PLEOSDRAFT_157308"/>
<accession>A0A067P141</accession>
<feature type="compositionally biased region" description="Low complexity" evidence="1">
    <location>
        <begin position="322"/>
        <end position="333"/>
    </location>
</feature>
<name>A0A067P141_PLEO1</name>
<evidence type="ECO:0000313" key="3">
    <source>
        <dbReference type="Proteomes" id="UP000027073"/>
    </source>
</evidence>
<sequence length="370" mass="40438">MSSTACRSTSKVTKTRAPKKAAQNKKIPRKMKDMMDPNAVWGQRWFRNVDHANGGEQGELDLGSTSTSSAPTISKSPSPDAIAVTDHTTSMVARSTTTVSAPVDAAPLHHNLFSPTDRHVTNNQGNTNMYPTNLPWDATNPSDDYSTSYNLFAAPYQTEQPYPDHTTEHQHNNQPYSFSTYDLYSYPVYPTAPSPIAPSSPASSEGWSLSPIRPLHEVEPITYGNVVSGLSAYPPSSTPSSLLTIPQPQYHGASYPSAIHGQTSAAVPQHIHPGSARADMSDYYHMQQPSHLDQMTGYQHFDSSVHRRHVSPAAHSRPVGLTPTSNHHTVVHSTHPRLHGASPNPYSYPPPQYSPSTGPGDRFDSSYVQF</sequence>
<feature type="compositionally biased region" description="Basic residues" evidence="1">
    <location>
        <begin position="13"/>
        <end position="29"/>
    </location>
</feature>
<dbReference type="Proteomes" id="UP000027073">
    <property type="component" value="Unassembled WGS sequence"/>
</dbReference>
<dbReference type="InParanoid" id="A0A067P141"/>
<evidence type="ECO:0000256" key="1">
    <source>
        <dbReference type="SAM" id="MobiDB-lite"/>
    </source>
</evidence>
<feature type="region of interest" description="Disordered" evidence="1">
    <location>
        <begin position="51"/>
        <end position="82"/>
    </location>
</feature>
<dbReference type="HOGENOM" id="CLU_748253_0_0_1"/>
<dbReference type="OrthoDB" id="10347348at2759"/>
<dbReference type="EMBL" id="KL198007">
    <property type="protein sequence ID" value="KDQ29596.1"/>
    <property type="molecule type" value="Genomic_DNA"/>
</dbReference>
<organism evidence="2 3">
    <name type="scientific">Pleurotus ostreatus (strain PC15)</name>
    <name type="common">Oyster mushroom</name>
    <dbReference type="NCBI Taxonomy" id="1137138"/>
    <lineage>
        <taxon>Eukaryota</taxon>
        <taxon>Fungi</taxon>
        <taxon>Dikarya</taxon>
        <taxon>Basidiomycota</taxon>
        <taxon>Agaricomycotina</taxon>
        <taxon>Agaricomycetes</taxon>
        <taxon>Agaricomycetidae</taxon>
        <taxon>Agaricales</taxon>
        <taxon>Pleurotineae</taxon>
        <taxon>Pleurotaceae</taxon>
        <taxon>Pleurotus</taxon>
    </lineage>
</organism>
<gene>
    <name evidence="2" type="ORF">PLEOSDRAFT_157308</name>
</gene>
<reference evidence="3" key="1">
    <citation type="journal article" date="2014" name="Proc. Natl. Acad. Sci. U.S.A.">
        <title>Extensive sampling of basidiomycete genomes demonstrates inadequacy of the white-rot/brown-rot paradigm for wood decay fungi.</title>
        <authorList>
            <person name="Riley R."/>
            <person name="Salamov A.A."/>
            <person name="Brown D.W."/>
            <person name="Nagy L.G."/>
            <person name="Floudas D."/>
            <person name="Held B.W."/>
            <person name="Levasseur A."/>
            <person name="Lombard V."/>
            <person name="Morin E."/>
            <person name="Otillar R."/>
            <person name="Lindquist E.A."/>
            <person name="Sun H."/>
            <person name="LaButti K.M."/>
            <person name="Schmutz J."/>
            <person name="Jabbour D."/>
            <person name="Luo H."/>
            <person name="Baker S.E."/>
            <person name="Pisabarro A.G."/>
            <person name="Walton J.D."/>
            <person name="Blanchette R.A."/>
            <person name="Henrissat B."/>
            <person name="Martin F."/>
            <person name="Cullen D."/>
            <person name="Hibbett D.S."/>
            <person name="Grigoriev I.V."/>
        </authorList>
    </citation>
    <scope>NUCLEOTIDE SEQUENCE [LARGE SCALE GENOMIC DNA]</scope>
    <source>
        <strain evidence="3">PC15</strain>
    </source>
</reference>
<proteinExistence type="predicted"/>
<dbReference type="AlphaFoldDB" id="A0A067P141"/>
<feature type="compositionally biased region" description="Polar residues" evidence="1">
    <location>
        <begin position="63"/>
        <end position="77"/>
    </location>
</feature>
<feature type="region of interest" description="Disordered" evidence="1">
    <location>
        <begin position="1"/>
        <end position="35"/>
    </location>
</feature>
<feature type="compositionally biased region" description="Polar residues" evidence="1">
    <location>
        <begin position="1"/>
        <end position="12"/>
    </location>
</feature>
<protein>
    <submittedName>
        <fullName evidence="2">Uncharacterized protein</fullName>
    </submittedName>
</protein>
<evidence type="ECO:0000313" key="2">
    <source>
        <dbReference type="EMBL" id="KDQ29596.1"/>
    </source>
</evidence>